<dbReference type="PROSITE" id="PS00086">
    <property type="entry name" value="CYTOCHROME_P450"/>
    <property type="match status" value="1"/>
</dbReference>
<evidence type="ECO:0000313" key="4">
    <source>
        <dbReference type="Proteomes" id="UP000663090"/>
    </source>
</evidence>
<sequence length="411" mass="46028">MSQTPDISIFSPSFLANPFPIYQQLREQAPVFWSRELGAWLISRYADVKMLLTDERATPDQKAWAGFPELKNSAQPTEHVQWALDATLLLCHGAQHARMRRFANTPFQSAGCGRIARVTEQVVHEVLAGFSGRKEIDLLADFSAPIRIKVMGRLFGAGFTPEEEEFLVTGTNLALGFLEPSLAPEAISRNEGALRGFRSLVENVIRRGQEAGAGDSILGDLLQPNREGDRLSDEEVLSLVFSFLLAGTEANGSLITMGVLLLLEHSGQLAHLQREPDRYPDAIREILRYRSFTKFLPRYLKEDITLHGNVMKQGQIALLLFQSAFRDPETFENPDVFDVMRKRSHELLAFGAGPHRCVGERMAEIEAVIALREFFKRFPKATLRGSEADWVKHHMLVAVPRSVPVVPVLLS</sequence>
<dbReference type="InterPro" id="IPR001128">
    <property type="entry name" value="Cyt_P450"/>
</dbReference>
<keyword evidence="2" id="KW-0503">Monooxygenase</keyword>
<dbReference type="SUPFAM" id="SSF48264">
    <property type="entry name" value="Cytochrome P450"/>
    <property type="match status" value="1"/>
</dbReference>
<keyword evidence="2" id="KW-0408">Iron</keyword>
<organism evidence="3 4">
    <name type="scientific">Myxococcus landrumensis</name>
    <dbReference type="NCBI Taxonomy" id="2813577"/>
    <lineage>
        <taxon>Bacteria</taxon>
        <taxon>Pseudomonadati</taxon>
        <taxon>Myxococcota</taxon>
        <taxon>Myxococcia</taxon>
        <taxon>Myxococcales</taxon>
        <taxon>Cystobacterineae</taxon>
        <taxon>Myxococcaceae</taxon>
        <taxon>Myxococcus</taxon>
    </lineage>
</organism>
<keyword evidence="2" id="KW-0349">Heme</keyword>
<name>A0ABX7N9B4_9BACT</name>
<accession>A0ABX7N9B4</accession>
<comment type="similarity">
    <text evidence="1 2">Belongs to the cytochrome P450 family.</text>
</comment>
<keyword evidence="2" id="KW-0479">Metal-binding</keyword>
<keyword evidence="2" id="KW-0560">Oxidoreductase</keyword>
<dbReference type="InterPro" id="IPR036396">
    <property type="entry name" value="Cyt_P450_sf"/>
</dbReference>
<reference evidence="3 4" key="1">
    <citation type="submission" date="2021-02" db="EMBL/GenBank/DDBJ databases">
        <title>De Novo genome assembly of isolated myxobacteria.</title>
        <authorList>
            <person name="Stevens D.C."/>
        </authorList>
    </citation>
    <scope>NUCLEOTIDE SEQUENCE [LARGE SCALE GENOMIC DNA]</scope>
    <source>
        <strain evidence="3 4">SCHIC003</strain>
    </source>
</reference>
<dbReference type="PANTHER" id="PTHR46696">
    <property type="entry name" value="P450, PUTATIVE (EUROFUNG)-RELATED"/>
    <property type="match status" value="1"/>
</dbReference>
<dbReference type="PRINTS" id="PR00359">
    <property type="entry name" value="BP450"/>
</dbReference>
<evidence type="ECO:0000256" key="2">
    <source>
        <dbReference type="RuleBase" id="RU000461"/>
    </source>
</evidence>
<dbReference type="InterPro" id="IPR017972">
    <property type="entry name" value="Cyt_P450_CS"/>
</dbReference>
<dbReference type="RefSeq" id="WP_206716755.1">
    <property type="nucleotide sequence ID" value="NZ_CP071091.1"/>
</dbReference>
<keyword evidence="4" id="KW-1185">Reference proteome</keyword>
<dbReference type="PANTHER" id="PTHR46696:SF1">
    <property type="entry name" value="CYTOCHROME P450 YJIB-RELATED"/>
    <property type="match status" value="1"/>
</dbReference>
<evidence type="ECO:0000256" key="1">
    <source>
        <dbReference type="ARBA" id="ARBA00010617"/>
    </source>
</evidence>
<dbReference type="Pfam" id="PF00067">
    <property type="entry name" value="p450"/>
    <property type="match status" value="1"/>
</dbReference>
<dbReference type="Gene3D" id="1.10.630.10">
    <property type="entry name" value="Cytochrome P450"/>
    <property type="match status" value="1"/>
</dbReference>
<evidence type="ECO:0000313" key="3">
    <source>
        <dbReference type="EMBL" id="QSQ15013.1"/>
    </source>
</evidence>
<protein>
    <submittedName>
        <fullName evidence="3">Cytochrome P450</fullName>
    </submittedName>
</protein>
<dbReference type="EMBL" id="CP071091">
    <property type="protein sequence ID" value="QSQ15013.1"/>
    <property type="molecule type" value="Genomic_DNA"/>
</dbReference>
<dbReference type="PRINTS" id="PR00385">
    <property type="entry name" value="P450"/>
</dbReference>
<dbReference type="Proteomes" id="UP000663090">
    <property type="component" value="Chromosome"/>
</dbReference>
<gene>
    <name evidence="3" type="ORF">JY572_02705</name>
</gene>
<proteinExistence type="inferred from homology"/>
<dbReference type="InterPro" id="IPR002397">
    <property type="entry name" value="Cyt_P450_B"/>
</dbReference>